<name>A0A0G0QZ02_9BACT</name>
<evidence type="ECO:0000313" key="2">
    <source>
        <dbReference type="EMBL" id="KKR42626.1"/>
    </source>
</evidence>
<feature type="transmembrane region" description="Helical" evidence="1">
    <location>
        <begin position="184"/>
        <end position="201"/>
    </location>
</feature>
<evidence type="ECO:0000313" key="3">
    <source>
        <dbReference type="Proteomes" id="UP000034881"/>
    </source>
</evidence>
<feature type="transmembrane region" description="Helical" evidence="1">
    <location>
        <begin position="207"/>
        <end position="224"/>
    </location>
</feature>
<sequence length="273" mass="32260">MKFKFILSTTLCFLLAFILNLFSHHSLSVALTNSFLLVLSIYFFQSFLNKSYYLSYLIIISFSLIPLFNYLPYINLISLLPLISLSFFILYKRWPKKWILIFFAISLFVGNIYSGEIIKYPLNLQDTQLIFNSPEINYHIKRHTEDALFLPFKMRQLLYSKLVYIYAAFTNFFDFLNLKNISDVLLIANIYPLFMGFSLLFKQEKVFRNFCLMAFFVTLFTAGIDRSPDKFQSLYLLSPIFLFLIILGLQKINKTFYLSLWVLTLFLLVNPKI</sequence>
<evidence type="ECO:0008006" key="4">
    <source>
        <dbReference type="Google" id="ProtNLM"/>
    </source>
</evidence>
<feature type="transmembrane region" description="Helical" evidence="1">
    <location>
        <begin position="98"/>
        <end position="114"/>
    </location>
</feature>
<feature type="transmembrane region" description="Helical" evidence="1">
    <location>
        <begin position="231"/>
        <end position="249"/>
    </location>
</feature>
<feature type="transmembrane region" description="Helical" evidence="1">
    <location>
        <begin position="74"/>
        <end position="91"/>
    </location>
</feature>
<keyword evidence="1" id="KW-1133">Transmembrane helix</keyword>
<dbReference type="Proteomes" id="UP000034881">
    <property type="component" value="Unassembled WGS sequence"/>
</dbReference>
<gene>
    <name evidence="2" type="ORF">UT77_C0001G0077</name>
</gene>
<keyword evidence="1" id="KW-0812">Transmembrane</keyword>
<evidence type="ECO:0000256" key="1">
    <source>
        <dbReference type="SAM" id="Phobius"/>
    </source>
</evidence>
<dbReference type="EMBL" id="LBYB01000001">
    <property type="protein sequence ID" value="KKR42626.1"/>
    <property type="molecule type" value="Genomic_DNA"/>
</dbReference>
<organism evidence="2 3">
    <name type="scientific">Candidatus Daviesbacteria bacterium GW2011_GWC2_40_12</name>
    <dbReference type="NCBI Taxonomy" id="1618431"/>
    <lineage>
        <taxon>Bacteria</taxon>
        <taxon>Candidatus Daviesiibacteriota</taxon>
    </lineage>
</organism>
<feature type="transmembrane region" description="Helical" evidence="1">
    <location>
        <begin position="51"/>
        <end position="68"/>
    </location>
</feature>
<keyword evidence="1" id="KW-0472">Membrane</keyword>
<feature type="transmembrane region" description="Helical" evidence="1">
    <location>
        <begin position="5"/>
        <end position="22"/>
    </location>
</feature>
<feature type="transmembrane region" description="Helical" evidence="1">
    <location>
        <begin position="28"/>
        <end position="44"/>
    </location>
</feature>
<comment type="caution">
    <text evidence="2">The sequence shown here is derived from an EMBL/GenBank/DDBJ whole genome shotgun (WGS) entry which is preliminary data.</text>
</comment>
<proteinExistence type="predicted"/>
<dbReference type="AlphaFoldDB" id="A0A0G0QZ02"/>
<reference evidence="2 3" key="1">
    <citation type="journal article" date="2015" name="Nature">
        <title>rRNA introns, odd ribosomes, and small enigmatic genomes across a large radiation of phyla.</title>
        <authorList>
            <person name="Brown C.T."/>
            <person name="Hug L.A."/>
            <person name="Thomas B.C."/>
            <person name="Sharon I."/>
            <person name="Castelle C.J."/>
            <person name="Singh A."/>
            <person name="Wilkins M.J."/>
            <person name="Williams K.H."/>
            <person name="Banfield J.F."/>
        </authorList>
    </citation>
    <scope>NUCLEOTIDE SEQUENCE [LARGE SCALE GENOMIC DNA]</scope>
</reference>
<protein>
    <recommendedName>
        <fullName evidence="4">Glycosyltransferase RgtA/B/C/D-like domain-containing protein</fullName>
    </recommendedName>
</protein>
<accession>A0A0G0QZ02</accession>